<evidence type="ECO:0000256" key="3">
    <source>
        <dbReference type="ARBA" id="ARBA00022840"/>
    </source>
</evidence>
<dbReference type="GO" id="GO:0042398">
    <property type="term" value="P:modified amino acid biosynthetic process"/>
    <property type="evidence" value="ECO:0007669"/>
    <property type="project" value="InterPro"/>
</dbReference>
<dbReference type="AlphaFoldDB" id="A0A066ZBN8"/>
<evidence type="ECO:0000313" key="6">
    <source>
        <dbReference type="EMBL" id="KDN87575.1"/>
    </source>
</evidence>
<dbReference type="InterPro" id="IPR006336">
    <property type="entry name" value="GCS2"/>
</dbReference>
<organism evidence="6 7">
    <name type="scientific">Kitasatospora cheerisanensis KCTC 2395</name>
    <dbReference type="NCBI Taxonomy" id="1348663"/>
    <lineage>
        <taxon>Bacteria</taxon>
        <taxon>Bacillati</taxon>
        <taxon>Actinomycetota</taxon>
        <taxon>Actinomycetes</taxon>
        <taxon>Kitasatosporales</taxon>
        <taxon>Streptomycetaceae</taxon>
        <taxon>Kitasatospora</taxon>
    </lineage>
</organism>
<comment type="caution">
    <text evidence="6">The sequence shown here is derived from an EMBL/GenBank/DDBJ whole genome shotgun (WGS) entry which is preliminary data.</text>
</comment>
<dbReference type="InterPro" id="IPR011793">
    <property type="entry name" value="YbdK"/>
</dbReference>
<dbReference type="Gene3D" id="3.30.590.20">
    <property type="match status" value="1"/>
</dbReference>
<evidence type="ECO:0000256" key="1">
    <source>
        <dbReference type="ARBA" id="ARBA00022598"/>
    </source>
</evidence>
<dbReference type="InterPro" id="IPR014746">
    <property type="entry name" value="Gln_synth/guanido_kin_cat_dom"/>
</dbReference>
<dbReference type="PANTHER" id="PTHR36510:SF1">
    <property type="entry name" value="GLUTAMATE--CYSTEINE LIGASE 2-RELATED"/>
    <property type="match status" value="1"/>
</dbReference>
<dbReference type="PATRIC" id="fig|1348663.4.peg.654"/>
<accession>A0A066ZBN8</accession>
<evidence type="ECO:0000256" key="5">
    <source>
        <dbReference type="HAMAP-Rule" id="MF_01609"/>
    </source>
</evidence>
<evidence type="ECO:0000256" key="4">
    <source>
        <dbReference type="ARBA" id="ARBA00048819"/>
    </source>
</evidence>
<keyword evidence="1 5" id="KW-0436">Ligase</keyword>
<keyword evidence="3 5" id="KW-0067">ATP-binding</keyword>
<reference evidence="6 7" key="1">
    <citation type="submission" date="2014-05" db="EMBL/GenBank/DDBJ databases">
        <title>Draft Genome Sequence of Kitasatospora cheerisanensis KCTC 2395.</title>
        <authorList>
            <person name="Nam D.H."/>
        </authorList>
    </citation>
    <scope>NUCLEOTIDE SEQUENCE [LARGE SCALE GENOMIC DNA]</scope>
    <source>
        <strain evidence="6 7">KCTC 2395</strain>
    </source>
</reference>
<dbReference type="EMBL" id="JNBY01000028">
    <property type="protein sequence ID" value="KDN87575.1"/>
    <property type="molecule type" value="Genomic_DNA"/>
</dbReference>
<evidence type="ECO:0000313" key="7">
    <source>
        <dbReference type="Proteomes" id="UP000027178"/>
    </source>
</evidence>
<dbReference type="PANTHER" id="PTHR36510">
    <property type="entry name" value="GLUTAMATE--CYSTEINE LIGASE 2-RELATED"/>
    <property type="match status" value="1"/>
</dbReference>
<dbReference type="GO" id="GO:0005524">
    <property type="term" value="F:ATP binding"/>
    <property type="evidence" value="ECO:0007669"/>
    <property type="project" value="UniProtKB-KW"/>
</dbReference>
<dbReference type="HOGENOM" id="CLU_044848_0_0_11"/>
<name>A0A066ZBN8_9ACTN</name>
<evidence type="ECO:0000256" key="2">
    <source>
        <dbReference type="ARBA" id="ARBA00022741"/>
    </source>
</evidence>
<dbReference type="OrthoDB" id="9803842at2"/>
<dbReference type="Pfam" id="PF04107">
    <property type="entry name" value="GCS2"/>
    <property type="match status" value="1"/>
</dbReference>
<dbReference type="NCBIfam" id="TIGR02050">
    <property type="entry name" value="gshA_cyan_rel"/>
    <property type="match status" value="1"/>
</dbReference>
<dbReference type="eggNOG" id="COG2170">
    <property type="taxonomic scope" value="Bacteria"/>
</dbReference>
<dbReference type="Proteomes" id="UP000027178">
    <property type="component" value="Unassembled WGS sequence"/>
</dbReference>
<dbReference type="EC" id="6.3.2.2" evidence="5"/>
<keyword evidence="2 5" id="KW-0547">Nucleotide-binding</keyword>
<comment type="similarity">
    <text evidence="5">Belongs to the glutamate--cysteine ligase type 2 family. YbdK subfamily.</text>
</comment>
<dbReference type="SUPFAM" id="SSF55931">
    <property type="entry name" value="Glutamine synthetase/guanido kinase"/>
    <property type="match status" value="1"/>
</dbReference>
<sequence length="372" mass="39978">MNSLITQPPTVPLRFGVEEEFVLTDPHSRITVPAAAPVLAHAARALGDRAQHEFLASQVEACTRPVATAAELRAELAESRTALLTGAERAGCRLIATGTPVLPSRHPLTITPDARYLDMARRVDGVADQIGAELSGCHVHLGDLTVRQALALSAALRGWLPLFQAICANSPFCEGTDLGTAAVRPERYSHWPTFGPAPVLDEPGYHAVLDRLIAEDVIPDRRAVFWYARPSTHLPTLEIRIADTSADLDTVVLLAVLLRGLAHTLLDPRRHARPVPETTLRRAHHSAAAHGLDARLPHPPTGEHLPARELLTALLEFTTPALLRTDDLPLARRLTAGLLTGGSGADRQRAALAGRGTLTAVVDDLARRTATL</sequence>
<protein>
    <recommendedName>
        <fullName evidence="5">Putative glutamate--cysteine ligase 2</fullName>
        <ecNumber evidence="5">6.3.2.2</ecNumber>
    </recommendedName>
    <alternativeName>
        <fullName evidence="5">Gamma-glutamylcysteine synthetase 2</fullName>
        <shortName evidence="5">GCS 2</shortName>
        <shortName evidence="5">Gamma-GCS 2</shortName>
    </alternativeName>
</protein>
<keyword evidence="7" id="KW-1185">Reference proteome</keyword>
<comment type="catalytic activity">
    <reaction evidence="4 5">
        <text>L-cysteine + L-glutamate + ATP = gamma-L-glutamyl-L-cysteine + ADP + phosphate + H(+)</text>
        <dbReference type="Rhea" id="RHEA:13285"/>
        <dbReference type="ChEBI" id="CHEBI:15378"/>
        <dbReference type="ChEBI" id="CHEBI:29985"/>
        <dbReference type="ChEBI" id="CHEBI:30616"/>
        <dbReference type="ChEBI" id="CHEBI:35235"/>
        <dbReference type="ChEBI" id="CHEBI:43474"/>
        <dbReference type="ChEBI" id="CHEBI:58173"/>
        <dbReference type="ChEBI" id="CHEBI:456216"/>
        <dbReference type="EC" id="6.3.2.2"/>
    </reaction>
</comment>
<gene>
    <name evidence="6" type="ORF">KCH_06850</name>
</gene>
<dbReference type="GO" id="GO:0004357">
    <property type="term" value="F:glutamate-cysteine ligase activity"/>
    <property type="evidence" value="ECO:0007669"/>
    <property type="project" value="UniProtKB-EC"/>
</dbReference>
<dbReference type="HAMAP" id="MF_01609">
    <property type="entry name" value="Glu_cys_ligase_2"/>
    <property type="match status" value="1"/>
</dbReference>
<dbReference type="RefSeq" id="WP_051652686.1">
    <property type="nucleotide sequence ID" value="NZ_KK853997.1"/>
</dbReference>
<dbReference type="InterPro" id="IPR050141">
    <property type="entry name" value="GCL_type2/YbdK_subfam"/>
</dbReference>
<comment type="function">
    <text evidence="5">ATP-dependent carboxylate-amine ligase which exhibits weak glutamate--cysteine ligase activity.</text>
</comment>
<proteinExistence type="inferred from homology"/>